<dbReference type="AlphaFoldDB" id="A0AB34PLH6"/>
<evidence type="ECO:0000313" key="1">
    <source>
        <dbReference type="EMBL" id="KGR05191.1"/>
    </source>
</evidence>
<accession>A0AB34PLH6</accession>
<protein>
    <submittedName>
        <fullName evidence="1">Uncharacterized protein</fullName>
    </submittedName>
</protein>
<sequence length="117" mass="13970">MLPITFLQIYMSASNKLVSFFLRKIQYLQLKHRHIIHPLKIEWIAFYEKKEKKQNNWPVCVYMYVCVINNHHTYIVLLFTLPPNHTSIIPLIITATNFFIMECLQSSLKEKKNTSEV</sequence>
<evidence type="ECO:0000313" key="2">
    <source>
        <dbReference type="Proteomes" id="UP000030161"/>
    </source>
</evidence>
<gene>
    <name evidence="1" type="ORF">MG3_05186</name>
</gene>
<organism evidence="1 2">
    <name type="scientific">Candida albicans P78048</name>
    <dbReference type="NCBI Taxonomy" id="1094989"/>
    <lineage>
        <taxon>Eukaryota</taxon>
        <taxon>Fungi</taxon>
        <taxon>Dikarya</taxon>
        <taxon>Ascomycota</taxon>
        <taxon>Saccharomycotina</taxon>
        <taxon>Pichiomycetes</taxon>
        <taxon>Debaryomycetaceae</taxon>
        <taxon>Candida/Lodderomyces clade</taxon>
        <taxon>Candida</taxon>
    </lineage>
</organism>
<dbReference type="EMBL" id="AJIX01000040">
    <property type="protein sequence ID" value="KGR05191.1"/>
    <property type="molecule type" value="Genomic_DNA"/>
</dbReference>
<proteinExistence type="predicted"/>
<reference evidence="1 2" key="1">
    <citation type="submission" date="2013-12" db="EMBL/GenBank/DDBJ databases">
        <title>The Genome Sequence of Candida albicans P78048.</title>
        <authorList>
            <consortium name="The Broad Institute Genome Sequencing Platform"/>
            <consortium name="The Broad Institute Genome Sequencing Center for Infectious Disease"/>
            <person name="Cuomo C."/>
            <person name="Bennett R."/>
            <person name="Hirakawa M."/>
            <person name="Noverr M."/>
            <person name="Mitchell A."/>
            <person name="Young S.K."/>
            <person name="Zeng Q."/>
            <person name="Gargeya S."/>
            <person name="Fitzgerald M."/>
            <person name="Abouelleil A."/>
            <person name="Alvarado L."/>
            <person name="Berlin A.M."/>
            <person name="Chapman S.B."/>
            <person name="Dewar J."/>
            <person name="Goldberg J."/>
            <person name="Griggs A."/>
            <person name="Gujja S."/>
            <person name="Hansen M."/>
            <person name="Howarth C."/>
            <person name="Imamovic A."/>
            <person name="Larimer J."/>
            <person name="McCowan C."/>
            <person name="Murphy C."/>
            <person name="Pearson M."/>
            <person name="Priest M."/>
            <person name="Roberts A."/>
            <person name="Saif S."/>
            <person name="Shea T."/>
            <person name="Sykes S."/>
            <person name="Wortman J."/>
            <person name="Nusbaum C."/>
            <person name="Birren B."/>
        </authorList>
    </citation>
    <scope>NUCLEOTIDE SEQUENCE [LARGE SCALE GENOMIC DNA]</scope>
    <source>
        <strain evidence="1 2">P78048</strain>
    </source>
</reference>
<comment type="caution">
    <text evidence="1">The sequence shown here is derived from an EMBL/GenBank/DDBJ whole genome shotgun (WGS) entry which is preliminary data.</text>
</comment>
<name>A0AB34PLH6_CANAX</name>
<dbReference type="Proteomes" id="UP000030161">
    <property type="component" value="Unassembled WGS sequence"/>
</dbReference>